<reference evidence="1" key="2">
    <citation type="journal article" date="2014" name="BMC Genomics">
        <title>A genomic perspective to assessing quality of mass-reared SIT flies used in Mediterranean fruit fly (Ceratitis capitata) eradication in California.</title>
        <authorList>
            <person name="Calla B."/>
            <person name="Hall B."/>
            <person name="Hou S."/>
            <person name="Geib S.M."/>
        </authorList>
    </citation>
    <scope>NUCLEOTIDE SEQUENCE</scope>
</reference>
<reference evidence="1" key="1">
    <citation type="submission" date="2013-07" db="EMBL/GenBank/DDBJ databases">
        <authorList>
            <person name="Geib S."/>
        </authorList>
    </citation>
    <scope>NUCLEOTIDE SEQUENCE</scope>
</reference>
<organism evidence="1">
    <name type="scientific">Ceratitis capitata</name>
    <name type="common">Mediterranean fruit fly</name>
    <name type="synonym">Tephritis capitata</name>
    <dbReference type="NCBI Taxonomy" id="7213"/>
    <lineage>
        <taxon>Eukaryota</taxon>
        <taxon>Metazoa</taxon>
        <taxon>Ecdysozoa</taxon>
        <taxon>Arthropoda</taxon>
        <taxon>Hexapoda</taxon>
        <taxon>Insecta</taxon>
        <taxon>Pterygota</taxon>
        <taxon>Neoptera</taxon>
        <taxon>Endopterygota</taxon>
        <taxon>Diptera</taxon>
        <taxon>Brachycera</taxon>
        <taxon>Muscomorpha</taxon>
        <taxon>Tephritoidea</taxon>
        <taxon>Tephritidae</taxon>
        <taxon>Ceratitis</taxon>
        <taxon>Ceratitis</taxon>
    </lineage>
</organism>
<evidence type="ECO:0000313" key="1">
    <source>
        <dbReference type="EMBL" id="JAB84818.1"/>
    </source>
</evidence>
<accession>W8AJH8</accession>
<proteinExistence type="evidence at transcript level"/>
<name>W8AJH8_CERCA</name>
<sequence>MFFSTKLAQIERIADMEVGTQHMCHIARSLIDLENVFEEGILHKEELESENAESLKVLKLAIVSTYRSQTDVLATECKSCGSNRMPKDDERQTFSRKAQNLAQLPGVKY</sequence>
<dbReference type="EMBL" id="GAMC01021737">
    <property type="protein sequence ID" value="JAB84818.1"/>
    <property type="molecule type" value="mRNA"/>
</dbReference>
<dbReference type="AlphaFoldDB" id="W8AJH8"/>
<protein>
    <submittedName>
        <fullName evidence="1">Uncharacterized protein</fullName>
    </submittedName>
</protein>